<reference evidence="1" key="1">
    <citation type="journal article" date="2022" name="Environ. Microbiol.">
        <title>Transmission of Klebsiella strains and plasmids within and between grey-headed flying fox colonies.</title>
        <authorList>
            <person name="Vezina B."/>
            <person name="Judd L.M."/>
            <person name="McDougall F.K."/>
            <person name="Boardman W.S.J."/>
            <person name="Power M.L."/>
            <person name="Hawkey J."/>
            <person name="Brisse S."/>
            <person name="Monk J.M."/>
            <person name="Holt K.E."/>
            <person name="Wyres K.L."/>
        </authorList>
    </citation>
    <scope>NUCLEOTIDE SEQUENCE</scope>
    <source>
        <strain evidence="1">FF1019</strain>
    </source>
</reference>
<protein>
    <submittedName>
        <fullName evidence="1">Uncharacterized protein</fullName>
    </submittedName>
</protein>
<sequence length="43" mass="4899">MTPINVFYRGGDCTIFYAFSRPFSRGIVAVLKGLESERIMKIN</sequence>
<accession>A0ACD4ATU7</accession>
<dbReference type="Proteomes" id="UP001057074">
    <property type="component" value="Chromosome"/>
</dbReference>
<keyword evidence="2" id="KW-1185">Reference proteome</keyword>
<evidence type="ECO:0000313" key="1">
    <source>
        <dbReference type="EMBL" id="USB42987.1"/>
    </source>
</evidence>
<gene>
    <name evidence="1" type="ORF">KU660_09845</name>
</gene>
<organism evidence="1 2">
    <name type="scientific">Klebsiella africana</name>
    <dbReference type="NCBI Taxonomy" id="2489010"/>
    <lineage>
        <taxon>Bacteria</taxon>
        <taxon>Pseudomonadati</taxon>
        <taxon>Pseudomonadota</taxon>
        <taxon>Gammaproteobacteria</taxon>
        <taxon>Enterobacterales</taxon>
        <taxon>Enterobacteriaceae</taxon>
        <taxon>Klebsiella/Raoultella group</taxon>
        <taxon>Klebsiella</taxon>
    </lineage>
</organism>
<name>A0ACD4ATU7_9ENTR</name>
<proteinExistence type="predicted"/>
<evidence type="ECO:0000313" key="2">
    <source>
        <dbReference type="Proteomes" id="UP001057074"/>
    </source>
</evidence>
<dbReference type="EMBL" id="CP077823">
    <property type="protein sequence ID" value="USB42987.1"/>
    <property type="molecule type" value="Genomic_DNA"/>
</dbReference>